<evidence type="ECO:0000256" key="2">
    <source>
        <dbReference type="ARBA" id="ARBA00022552"/>
    </source>
</evidence>
<dbReference type="InterPro" id="IPR001537">
    <property type="entry name" value="SpoU_MeTrfase"/>
</dbReference>
<evidence type="ECO:0000259" key="7">
    <source>
        <dbReference type="SMART" id="SM00967"/>
    </source>
</evidence>
<name>A0A1D8K690_9GAMM</name>
<dbReference type="Proteomes" id="UP000095342">
    <property type="component" value="Chromosome"/>
</dbReference>
<dbReference type="CDD" id="cd18103">
    <property type="entry name" value="SpoU-like_RlmB"/>
    <property type="match status" value="1"/>
</dbReference>
<keyword evidence="4 6" id="KW-0808">Transferase</keyword>
<dbReference type="SMART" id="SM00967">
    <property type="entry name" value="SpoU_sub_bind"/>
    <property type="match status" value="1"/>
</dbReference>
<evidence type="ECO:0000313" key="9">
    <source>
        <dbReference type="Proteomes" id="UP000095342"/>
    </source>
</evidence>
<keyword evidence="1 6" id="KW-0963">Cytoplasm</keyword>
<dbReference type="Pfam" id="PF00588">
    <property type="entry name" value="SpoU_methylase"/>
    <property type="match status" value="1"/>
</dbReference>
<reference evidence="8 9" key="1">
    <citation type="submission" date="2016-09" db="EMBL/GenBank/DDBJ databases">
        <title>Acidihalobacter prosperus V6 (DSM14174).</title>
        <authorList>
            <person name="Khaleque H.N."/>
            <person name="Ramsay J.P."/>
            <person name="Murphy R.J.T."/>
            <person name="Kaksonen A.H."/>
            <person name="Boxall N.J."/>
            <person name="Watkin E.L.J."/>
        </authorList>
    </citation>
    <scope>NUCLEOTIDE SEQUENCE [LARGE SCALE GENOMIC DNA]</scope>
    <source>
        <strain evidence="8 9">V6</strain>
    </source>
</reference>
<dbReference type="SUPFAM" id="SSF55315">
    <property type="entry name" value="L30e-like"/>
    <property type="match status" value="1"/>
</dbReference>
<proteinExistence type="inferred from homology"/>
<dbReference type="KEGG" id="aaeo:BJI67_04855"/>
<dbReference type="Gene3D" id="3.30.1330.30">
    <property type="match status" value="1"/>
</dbReference>
<dbReference type="InterPro" id="IPR004441">
    <property type="entry name" value="rRNA_MeTrfase_TrmH"/>
</dbReference>
<dbReference type="GO" id="GO:0003723">
    <property type="term" value="F:RNA binding"/>
    <property type="evidence" value="ECO:0007669"/>
    <property type="project" value="InterPro"/>
</dbReference>
<dbReference type="EC" id="2.1.1.185" evidence="6"/>
<sequence length="252" mass="26454">MSELLHGINAVESALRNDPERVKTLWLDDARDDRRLRALIELAEQVGVSVQCASKKALDRRVPDGRHQGVVADYNPPPPLAESELLARVEAATEPMLLVLDGVTDPHNLGACLRTAAAAGALAVIAPRDRAASLTPAARKAASGAADVVPFVPVANLARTLSALKSLGVWVVGTAADAPTSLYAQDLTGAHAFVLGAEGDGLRRLTREACDAVVSIPLALAMESLNVSVAAGVCLFEAVRQARFAEAFESNR</sequence>
<evidence type="ECO:0000256" key="5">
    <source>
        <dbReference type="ARBA" id="ARBA00022691"/>
    </source>
</evidence>
<feature type="binding site" evidence="6">
    <location>
        <position position="216"/>
    </location>
    <ligand>
        <name>S-adenosyl-L-methionine</name>
        <dbReference type="ChEBI" id="CHEBI:59789"/>
    </ligand>
</feature>
<dbReference type="InterPro" id="IPR029026">
    <property type="entry name" value="tRNA_m1G_MTases_N"/>
</dbReference>
<dbReference type="AlphaFoldDB" id="A0A1D8K690"/>
<evidence type="ECO:0000256" key="6">
    <source>
        <dbReference type="HAMAP-Rule" id="MF_01887"/>
    </source>
</evidence>
<keyword evidence="5 6" id="KW-0949">S-adenosyl-L-methionine</keyword>
<dbReference type="GO" id="GO:0005829">
    <property type="term" value="C:cytosol"/>
    <property type="evidence" value="ECO:0007669"/>
    <property type="project" value="TreeGrafter"/>
</dbReference>
<feature type="binding site" evidence="6">
    <location>
        <position position="196"/>
    </location>
    <ligand>
        <name>S-adenosyl-L-methionine</name>
        <dbReference type="ChEBI" id="CHEBI:59789"/>
    </ligand>
</feature>
<keyword evidence="9" id="KW-1185">Reference proteome</keyword>
<organism evidence="8 9">
    <name type="scientific">Acidihalobacter aeolianus</name>
    <dbReference type="NCBI Taxonomy" id="2792603"/>
    <lineage>
        <taxon>Bacteria</taxon>
        <taxon>Pseudomonadati</taxon>
        <taxon>Pseudomonadota</taxon>
        <taxon>Gammaproteobacteria</taxon>
        <taxon>Chromatiales</taxon>
        <taxon>Ectothiorhodospiraceae</taxon>
        <taxon>Acidihalobacter</taxon>
    </lineage>
</organism>
<dbReference type="SUPFAM" id="SSF75217">
    <property type="entry name" value="alpha/beta knot"/>
    <property type="match status" value="1"/>
</dbReference>
<evidence type="ECO:0000313" key="8">
    <source>
        <dbReference type="EMBL" id="AOV16489.1"/>
    </source>
</evidence>
<gene>
    <name evidence="6" type="primary">rlmB</name>
    <name evidence="8" type="ORF">BJI67_04855</name>
</gene>
<dbReference type="InterPro" id="IPR029028">
    <property type="entry name" value="Alpha/beta_knot_MTases"/>
</dbReference>
<accession>A0A1D8K690</accession>
<dbReference type="HAMAP" id="MF_01887">
    <property type="entry name" value="23SrRNA_methyltr_B"/>
    <property type="match status" value="1"/>
</dbReference>
<dbReference type="EMBL" id="CP017448">
    <property type="protein sequence ID" value="AOV16489.1"/>
    <property type="molecule type" value="Genomic_DNA"/>
</dbReference>
<dbReference type="NCBIfam" id="TIGR00186">
    <property type="entry name" value="rRNA_methyl_3"/>
    <property type="match status" value="1"/>
</dbReference>
<feature type="domain" description="RNA 2-O ribose methyltransferase substrate binding" evidence="7">
    <location>
        <begin position="4"/>
        <end position="80"/>
    </location>
</feature>
<evidence type="ECO:0000256" key="1">
    <source>
        <dbReference type="ARBA" id="ARBA00022490"/>
    </source>
</evidence>
<comment type="catalytic activity">
    <reaction evidence="6">
        <text>guanosine(2251) in 23S rRNA + S-adenosyl-L-methionine = 2'-O-methylguanosine(2251) in 23S rRNA + S-adenosyl-L-homocysteine + H(+)</text>
        <dbReference type="Rhea" id="RHEA:24140"/>
        <dbReference type="Rhea" id="RHEA-COMP:10239"/>
        <dbReference type="Rhea" id="RHEA-COMP:10241"/>
        <dbReference type="ChEBI" id="CHEBI:15378"/>
        <dbReference type="ChEBI" id="CHEBI:57856"/>
        <dbReference type="ChEBI" id="CHEBI:59789"/>
        <dbReference type="ChEBI" id="CHEBI:74269"/>
        <dbReference type="ChEBI" id="CHEBI:74445"/>
        <dbReference type="EC" id="2.1.1.185"/>
    </reaction>
</comment>
<dbReference type="PANTHER" id="PTHR46429">
    <property type="entry name" value="23S RRNA (GUANOSINE-2'-O-)-METHYLTRANSFERASE RLMB"/>
    <property type="match status" value="1"/>
</dbReference>
<dbReference type="InterPro" id="IPR024915">
    <property type="entry name" value="23S_rRNA_MeTrfase_RlmB"/>
</dbReference>
<feature type="binding site" evidence="6">
    <location>
        <position position="225"/>
    </location>
    <ligand>
        <name>S-adenosyl-L-methionine</name>
        <dbReference type="ChEBI" id="CHEBI:59789"/>
    </ligand>
</feature>
<comment type="function">
    <text evidence="6">Specifically methylates the ribose of guanosine 2251 in 23S rRNA.</text>
</comment>
<dbReference type="InterPro" id="IPR029064">
    <property type="entry name" value="Ribosomal_eL30-like_sf"/>
</dbReference>
<keyword evidence="2 6" id="KW-0698">rRNA processing</keyword>
<evidence type="ECO:0000256" key="4">
    <source>
        <dbReference type="ARBA" id="ARBA00022679"/>
    </source>
</evidence>
<dbReference type="Pfam" id="PF08032">
    <property type="entry name" value="SpoU_sub_bind"/>
    <property type="match status" value="1"/>
</dbReference>
<dbReference type="Gene3D" id="3.40.1280.10">
    <property type="match status" value="1"/>
</dbReference>
<dbReference type="GO" id="GO:0070039">
    <property type="term" value="F:rRNA (guanosine-2'-O-)-methyltransferase activity"/>
    <property type="evidence" value="ECO:0007669"/>
    <property type="project" value="UniProtKB-UniRule"/>
</dbReference>
<keyword evidence="3 6" id="KW-0489">Methyltransferase</keyword>
<evidence type="ECO:0000256" key="3">
    <source>
        <dbReference type="ARBA" id="ARBA00022603"/>
    </source>
</evidence>
<comment type="subcellular location">
    <subcellularLocation>
        <location evidence="6">Cytoplasm</location>
    </subcellularLocation>
</comment>
<dbReference type="RefSeq" id="WP_070072081.1">
    <property type="nucleotide sequence ID" value="NZ_CP017448.1"/>
</dbReference>
<protein>
    <recommendedName>
        <fullName evidence="6">23S rRNA (guanosine-2'-O-)-methyltransferase RlmB</fullName>
        <ecNumber evidence="6">2.1.1.185</ecNumber>
    </recommendedName>
    <alternativeName>
        <fullName evidence="6">23S rRNA (guanosine2251 2'-O)-methyltransferase</fullName>
    </alternativeName>
    <alternativeName>
        <fullName evidence="6">23S rRNA Gm2251 2'-O-methyltransferase</fullName>
    </alternativeName>
</protein>
<dbReference type="InterPro" id="IPR013123">
    <property type="entry name" value="SpoU_subst-bd"/>
</dbReference>
<comment type="similarity">
    <text evidence="6">Belongs to the class IV-like SAM-binding methyltransferase superfamily. RNA methyltransferase TrmH family. RlmB subfamily.</text>
</comment>
<dbReference type="PANTHER" id="PTHR46429:SF1">
    <property type="entry name" value="23S RRNA (GUANOSINE-2'-O-)-METHYLTRANSFERASE RLMB"/>
    <property type="match status" value="1"/>
</dbReference>